<comment type="caution">
    <text evidence="3">The sequence shown here is derived from an EMBL/GenBank/DDBJ whole genome shotgun (WGS) entry which is preliminary data.</text>
</comment>
<dbReference type="InterPro" id="IPR002762">
    <property type="entry name" value="CbiX-like"/>
</dbReference>
<dbReference type="CDD" id="cd03414">
    <property type="entry name" value="CbiX_SirB_C"/>
    <property type="match status" value="1"/>
</dbReference>
<dbReference type="PANTHER" id="PTHR33542:SF3">
    <property type="entry name" value="SIROHYDROCHLORIN FERROCHELATASE, CHLOROPLASTIC"/>
    <property type="match status" value="1"/>
</dbReference>
<sequence>MSMQAVLYIGHGSRSREGVEEAIQFIDQCRRNINLKIQELCFLELAKPSITEGIESCVKKGATRIAVVPILLLTAVHAKKDIPYELEQAKSKYPQIEFIYGSPIGIHPKLIDCLFDRLTERASENFEDAKILVVGRGSSDPDVKRDLTEIARQFEKKYALPKVHICFLYGASPTFDEALWDLIKGEKKQIYILPYLLFSGLLMNGIKRKIEEANDGSKQIILCETLGHHSAVPKILSERIDELLHYKEKQWVI</sequence>
<keyword evidence="2" id="KW-0456">Lyase</keyword>
<dbReference type="Proteomes" id="UP000679950">
    <property type="component" value="Unassembled WGS sequence"/>
</dbReference>
<dbReference type="SUPFAM" id="SSF53800">
    <property type="entry name" value="Chelatase"/>
    <property type="match status" value="1"/>
</dbReference>
<dbReference type="InterPro" id="IPR050963">
    <property type="entry name" value="Sirohydro_Cobaltochel/CbiX"/>
</dbReference>
<gene>
    <name evidence="3" type="primary">sirB</name>
    <name evidence="3" type="ORF">J8TS2_09400</name>
</gene>
<dbReference type="Pfam" id="PF01903">
    <property type="entry name" value="CbiX"/>
    <property type="match status" value="2"/>
</dbReference>
<dbReference type="PANTHER" id="PTHR33542">
    <property type="entry name" value="SIROHYDROCHLORIN FERROCHELATASE, CHLOROPLASTIC"/>
    <property type="match status" value="1"/>
</dbReference>
<evidence type="ECO:0000256" key="1">
    <source>
        <dbReference type="ARBA" id="ARBA00022723"/>
    </source>
</evidence>
<dbReference type="CDD" id="cd03416">
    <property type="entry name" value="CbiX_SirB_N"/>
    <property type="match status" value="1"/>
</dbReference>
<organism evidence="3 4">
    <name type="scientific">Lederbergia ruris</name>
    <dbReference type="NCBI Taxonomy" id="217495"/>
    <lineage>
        <taxon>Bacteria</taxon>
        <taxon>Bacillati</taxon>
        <taxon>Bacillota</taxon>
        <taxon>Bacilli</taxon>
        <taxon>Bacillales</taxon>
        <taxon>Bacillaceae</taxon>
        <taxon>Lederbergia</taxon>
    </lineage>
</organism>
<dbReference type="EMBL" id="BORB01000005">
    <property type="protein sequence ID" value="GIN56621.1"/>
    <property type="molecule type" value="Genomic_DNA"/>
</dbReference>
<dbReference type="RefSeq" id="WP_306345153.1">
    <property type="nucleotide sequence ID" value="NZ_BORB01000005.1"/>
</dbReference>
<dbReference type="Gene3D" id="3.40.50.1400">
    <property type="match status" value="2"/>
</dbReference>
<reference evidence="3 4" key="1">
    <citation type="submission" date="2021-03" db="EMBL/GenBank/DDBJ databases">
        <title>Antimicrobial resistance genes in bacteria isolated from Japanese honey, and their potential for conferring macrolide and lincosamide resistance in the American foulbrood pathogen Paenibacillus larvae.</title>
        <authorList>
            <person name="Okamoto M."/>
            <person name="Kumagai M."/>
            <person name="Kanamori H."/>
            <person name="Takamatsu D."/>
        </authorList>
    </citation>
    <scope>NUCLEOTIDE SEQUENCE [LARGE SCALE GENOMIC DNA]</scope>
    <source>
        <strain evidence="3 4">J8TS2</strain>
    </source>
</reference>
<evidence type="ECO:0000313" key="3">
    <source>
        <dbReference type="EMBL" id="GIN56621.1"/>
    </source>
</evidence>
<keyword evidence="4" id="KW-1185">Reference proteome</keyword>
<name>A0ABQ4KGM1_9BACI</name>
<evidence type="ECO:0000256" key="2">
    <source>
        <dbReference type="ARBA" id="ARBA00023239"/>
    </source>
</evidence>
<evidence type="ECO:0000313" key="4">
    <source>
        <dbReference type="Proteomes" id="UP000679950"/>
    </source>
</evidence>
<keyword evidence="1" id="KW-0479">Metal-binding</keyword>
<proteinExistence type="predicted"/>
<protein>
    <submittedName>
        <fullName evidence="3">Sirohydrochlorin ferrochelatase</fullName>
    </submittedName>
</protein>
<accession>A0ABQ4KGM1</accession>